<evidence type="ECO:0000313" key="3">
    <source>
        <dbReference type="Proteomes" id="UP001281761"/>
    </source>
</evidence>
<dbReference type="Proteomes" id="UP001281761">
    <property type="component" value="Unassembled WGS sequence"/>
</dbReference>
<reference evidence="2 3" key="1">
    <citation type="journal article" date="2022" name="bioRxiv">
        <title>Genomics of Preaxostyla Flagellates Illuminates Evolutionary Transitions and the Path Towards Mitochondrial Loss.</title>
        <authorList>
            <person name="Novak L.V.F."/>
            <person name="Treitli S.C."/>
            <person name="Pyrih J."/>
            <person name="Halakuc P."/>
            <person name="Pipaliya S.V."/>
            <person name="Vacek V."/>
            <person name="Brzon O."/>
            <person name="Soukal P."/>
            <person name="Eme L."/>
            <person name="Dacks J.B."/>
            <person name="Karnkowska A."/>
            <person name="Elias M."/>
            <person name="Hampl V."/>
        </authorList>
    </citation>
    <scope>NUCLEOTIDE SEQUENCE [LARGE SCALE GENOMIC DNA]</scope>
    <source>
        <strain evidence="2">NAU3</strain>
        <tissue evidence="2">Gut</tissue>
    </source>
</reference>
<name>A0ABQ9WZX0_9EUKA</name>
<sequence>MDNFPLDTNSNDLDQDRVYVILLPRNYPAKPTREIPSLSTALAAIGLFSHVHEDAQKMSRLEVVSSMFGVEAAEYSDELSLSPQSIAHFAQSFTFARMLSLHLLSQLILSPSIELRTSALDTLSIILSSIRIDSLSSLQFFFALLDKLIRVIHSLWFELLNLSKDTAWSMIQPNDIPRTPTLGSLSQPQTPTPKSPQLKPNDDHKHIEFTIFRD</sequence>
<proteinExistence type="predicted"/>
<keyword evidence="3" id="KW-1185">Reference proteome</keyword>
<gene>
    <name evidence="2" type="ORF">BLNAU_20004</name>
</gene>
<comment type="caution">
    <text evidence="2">The sequence shown here is derived from an EMBL/GenBank/DDBJ whole genome shotgun (WGS) entry which is preliminary data.</text>
</comment>
<dbReference type="EMBL" id="JARBJD010000274">
    <property type="protein sequence ID" value="KAK2945059.1"/>
    <property type="molecule type" value="Genomic_DNA"/>
</dbReference>
<protein>
    <submittedName>
        <fullName evidence="2">Uncharacterized protein</fullName>
    </submittedName>
</protein>
<accession>A0ABQ9WZX0</accession>
<feature type="region of interest" description="Disordered" evidence="1">
    <location>
        <begin position="179"/>
        <end position="203"/>
    </location>
</feature>
<organism evidence="2 3">
    <name type="scientific">Blattamonas nauphoetae</name>
    <dbReference type="NCBI Taxonomy" id="2049346"/>
    <lineage>
        <taxon>Eukaryota</taxon>
        <taxon>Metamonada</taxon>
        <taxon>Preaxostyla</taxon>
        <taxon>Oxymonadida</taxon>
        <taxon>Blattamonas</taxon>
    </lineage>
</organism>
<evidence type="ECO:0000313" key="2">
    <source>
        <dbReference type="EMBL" id="KAK2945059.1"/>
    </source>
</evidence>
<evidence type="ECO:0000256" key="1">
    <source>
        <dbReference type="SAM" id="MobiDB-lite"/>
    </source>
</evidence>